<evidence type="ECO:0000256" key="2">
    <source>
        <dbReference type="SAM" id="MobiDB-lite"/>
    </source>
</evidence>
<keyword evidence="4" id="KW-1185">Reference proteome</keyword>
<comment type="caution">
    <text evidence="3">The sequence shown here is derived from an EMBL/GenBank/DDBJ whole genome shotgun (WGS) entry which is preliminary data.</text>
</comment>
<gene>
    <name evidence="3" type="ORF">FJTKL_11417</name>
</gene>
<feature type="compositionally biased region" description="Low complexity" evidence="2">
    <location>
        <begin position="196"/>
        <end position="207"/>
    </location>
</feature>
<feature type="region of interest" description="Disordered" evidence="2">
    <location>
        <begin position="138"/>
        <end position="362"/>
    </location>
</feature>
<feature type="coiled-coil region" evidence="1">
    <location>
        <begin position="98"/>
        <end position="125"/>
    </location>
</feature>
<evidence type="ECO:0000313" key="3">
    <source>
        <dbReference type="EMBL" id="KAL2281740.1"/>
    </source>
</evidence>
<accession>A0ABR4EH93</accession>
<evidence type="ECO:0000313" key="4">
    <source>
        <dbReference type="Proteomes" id="UP001600888"/>
    </source>
</evidence>
<feature type="coiled-coil region" evidence="1">
    <location>
        <begin position="28"/>
        <end position="62"/>
    </location>
</feature>
<dbReference type="EMBL" id="JBAWTH010000055">
    <property type="protein sequence ID" value="KAL2281740.1"/>
    <property type="molecule type" value="Genomic_DNA"/>
</dbReference>
<keyword evidence="1" id="KW-0175">Coiled coil</keyword>
<organism evidence="3 4">
    <name type="scientific">Diaporthe vaccinii</name>
    <dbReference type="NCBI Taxonomy" id="105482"/>
    <lineage>
        <taxon>Eukaryota</taxon>
        <taxon>Fungi</taxon>
        <taxon>Dikarya</taxon>
        <taxon>Ascomycota</taxon>
        <taxon>Pezizomycotina</taxon>
        <taxon>Sordariomycetes</taxon>
        <taxon>Sordariomycetidae</taxon>
        <taxon>Diaporthales</taxon>
        <taxon>Diaporthaceae</taxon>
        <taxon>Diaporthe</taxon>
        <taxon>Diaporthe eres species complex</taxon>
    </lineage>
</organism>
<protein>
    <submittedName>
        <fullName evidence="3">Uncharacterized protein</fullName>
    </submittedName>
</protein>
<evidence type="ECO:0000256" key="1">
    <source>
        <dbReference type="SAM" id="Coils"/>
    </source>
</evidence>
<reference evidence="3 4" key="1">
    <citation type="submission" date="2024-03" db="EMBL/GenBank/DDBJ databases">
        <title>A high-quality draft genome sequence of Diaporthe vaccinii, a causative agent of upright dieback and viscid rot disease in cranberry plants.</title>
        <authorList>
            <person name="Sarrasin M."/>
            <person name="Lang B.F."/>
            <person name="Burger G."/>
        </authorList>
    </citation>
    <scope>NUCLEOTIDE SEQUENCE [LARGE SCALE GENOMIC DNA]</scope>
    <source>
        <strain evidence="3 4">IS7</strain>
    </source>
</reference>
<feature type="compositionally biased region" description="Polar residues" evidence="2">
    <location>
        <begin position="208"/>
        <end position="231"/>
    </location>
</feature>
<dbReference type="Proteomes" id="UP001600888">
    <property type="component" value="Unassembled WGS sequence"/>
</dbReference>
<feature type="compositionally biased region" description="Polar residues" evidence="2">
    <location>
        <begin position="163"/>
        <end position="179"/>
    </location>
</feature>
<sequence>MIMATPDPAHDGLSAEELRDERRIAAVCRIARLRNEEIYKKREQLRKEIRDIHQRSNALEGRYWHEYQVRLADIAQANPKWSTRKWSSAFGENEKKLADAVAKRLDKLRKEQQIKQDELATLDSEFWSAWSKHVDFMRGLTPQPPSSGSTPAAMLPDVAPQPADNQASSALPATHSSGNRGPRGSAMHSTNRQKQSASGKSSAASESLPKTSTAAMKGANTQSHSLSQPSQGLVGDAMQPVQSASPLTAPTPPSHVSSPDPSIPATASEQRRRLRSSTAGPSALVRSNDRKTRPKALTPRSLTPKSASAGVESRGQSAQEPADNAQPAKAHKAVPAGSRSSKIASAAANPVKPTAPTLPKLITPRNQDTGFVGVTNPVVGEIYQGFYRDEHYQGWWMCTPLPWEAWEREIGINYSFHQADLFKDLPGCYTTARVRAKPKSRKMKTVITGWEEGFEADGPKARERVFPVLFFDDVEGEPGHFKFPDSPEKVFSFSKRTLRALPAEWVAAADLRLPGVDVGRPVQGRDTAERFRERVRARRALQAKKKFGTPKKARTGISASVEAGSPMEASSAVDLSSLVEDTTREDIEMADAESLSGATAVDDTAMLEGSRIVCPYANASL</sequence>
<proteinExistence type="predicted"/>
<feature type="compositionally biased region" description="Polar residues" evidence="2">
    <location>
        <begin position="255"/>
        <end position="268"/>
    </location>
</feature>
<name>A0ABR4EH93_9PEZI</name>